<evidence type="ECO:0000256" key="2">
    <source>
        <dbReference type="ARBA" id="ARBA00005967"/>
    </source>
</evidence>
<dbReference type="Gene3D" id="1.10.287.3610">
    <property type="match status" value="1"/>
</dbReference>
<gene>
    <name evidence="16" type="ORF">ACFSFW_21580</name>
</gene>
<dbReference type="PROSITE" id="PS01069">
    <property type="entry name" value="DAGK_PROKAR"/>
    <property type="match status" value="1"/>
</dbReference>
<dbReference type="RefSeq" id="WP_388041258.1">
    <property type="nucleotide sequence ID" value="NZ_JBHUEK010000031.1"/>
</dbReference>
<feature type="transmembrane region" description="Helical" evidence="15">
    <location>
        <begin position="98"/>
        <end position="123"/>
    </location>
</feature>
<feature type="transmembrane region" description="Helical" evidence="15">
    <location>
        <begin position="33"/>
        <end position="52"/>
    </location>
</feature>
<evidence type="ECO:0000256" key="9">
    <source>
        <dbReference type="ARBA" id="ARBA00022840"/>
    </source>
</evidence>
<comment type="subcellular location">
    <subcellularLocation>
        <location evidence="1">Cell membrane</location>
        <topology evidence="1">Multi-pass membrane protein</topology>
    </subcellularLocation>
</comment>
<name>A0ABW4MUM6_9BACI</name>
<keyword evidence="6 15" id="KW-0812">Transmembrane</keyword>
<dbReference type="InterPro" id="IPR036945">
    <property type="entry name" value="DAGK_sf"/>
</dbReference>
<evidence type="ECO:0000256" key="10">
    <source>
        <dbReference type="ARBA" id="ARBA00022989"/>
    </source>
</evidence>
<evidence type="ECO:0000256" key="3">
    <source>
        <dbReference type="ARBA" id="ARBA00022475"/>
    </source>
</evidence>
<evidence type="ECO:0000256" key="5">
    <source>
        <dbReference type="ARBA" id="ARBA00022679"/>
    </source>
</evidence>
<keyword evidence="8 16" id="KW-0418">Kinase</keyword>
<evidence type="ECO:0000256" key="4">
    <source>
        <dbReference type="ARBA" id="ARBA00022516"/>
    </source>
</evidence>
<keyword evidence="14" id="KW-1208">Phospholipid metabolism</keyword>
<evidence type="ECO:0000256" key="7">
    <source>
        <dbReference type="ARBA" id="ARBA00022741"/>
    </source>
</evidence>
<dbReference type="Pfam" id="PF01219">
    <property type="entry name" value="DAGK_prokar"/>
    <property type="match status" value="1"/>
</dbReference>
<evidence type="ECO:0000256" key="11">
    <source>
        <dbReference type="ARBA" id="ARBA00023098"/>
    </source>
</evidence>
<dbReference type="EMBL" id="JBHUEK010000031">
    <property type="protein sequence ID" value="MFD1781253.1"/>
    <property type="molecule type" value="Genomic_DNA"/>
</dbReference>
<accession>A0ABW4MUM6</accession>
<dbReference type="InterPro" id="IPR000829">
    <property type="entry name" value="DAGK"/>
</dbReference>
<dbReference type="PANTHER" id="PTHR34299:SF1">
    <property type="entry name" value="DIACYLGLYCEROL KINASE"/>
    <property type="match status" value="1"/>
</dbReference>
<comment type="similarity">
    <text evidence="2">Belongs to the bacterial diacylglycerol kinase family.</text>
</comment>
<keyword evidence="13" id="KW-0594">Phospholipid biosynthesis</keyword>
<keyword evidence="11" id="KW-0443">Lipid metabolism</keyword>
<keyword evidence="3" id="KW-1003">Cell membrane</keyword>
<sequence length="126" mass="14477">MKDKQKSEWLRLINSFSYALQGLREAFFSERNLQIHFFFSVIVIFCGFLFHITKVEWLIVLLLFGGMFSIEMLNTAIEKVVDLVTGEYHPLAKKAKDISAGAVLIYAIIAIIVGLIIFLPYLYKLI</sequence>
<proteinExistence type="inferred from homology"/>
<organism evidence="16 17">
    <name type="scientific">Fredinandcohnia salidurans</name>
    <dbReference type="NCBI Taxonomy" id="2595041"/>
    <lineage>
        <taxon>Bacteria</taxon>
        <taxon>Bacillati</taxon>
        <taxon>Bacillota</taxon>
        <taxon>Bacilli</taxon>
        <taxon>Bacillales</taxon>
        <taxon>Bacillaceae</taxon>
        <taxon>Fredinandcohnia</taxon>
    </lineage>
</organism>
<keyword evidence="9" id="KW-0067">ATP-binding</keyword>
<evidence type="ECO:0000256" key="8">
    <source>
        <dbReference type="ARBA" id="ARBA00022777"/>
    </source>
</evidence>
<dbReference type="InterPro" id="IPR033717">
    <property type="entry name" value="UDPK"/>
</dbReference>
<reference evidence="17" key="1">
    <citation type="journal article" date="2019" name="Int. J. Syst. Evol. Microbiol.">
        <title>The Global Catalogue of Microorganisms (GCM) 10K type strain sequencing project: providing services to taxonomists for standard genome sequencing and annotation.</title>
        <authorList>
            <consortium name="The Broad Institute Genomics Platform"/>
            <consortium name="The Broad Institute Genome Sequencing Center for Infectious Disease"/>
            <person name="Wu L."/>
            <person name="Ma J."/>
        </authorList>
    </citation>
    <scope>NUCLEOTIDE SEQUENCE [LARGE SCALE GENOMIC DNA]</scope>
    <source>
        <strain evidence="17">CCUG 15531</strain>
    </source>
</reference>
<evidence type="ECO:0000256" key="6">
    <source>
        <dbReference type="ARBA" id="ARBA00022692"/>
    </source>
</evidence>
<evidence type="ECO:0000313" key="17">
    <source>
        <dbReference type="Proteomes" id="UP001597227"/>
    </source>
</evidence>
<keyword evidence="4" id="KW-0444">Lipid biosynthesis</keyword>
<keyword evidence="12 15" id="KW-0472">Membrane</keyword>
<evidence type="ECO:0000256" key="13">
    <source>
        <dbReference type="ARBA" id="ARBA00023209"/>
    </source>
</evidence>
<evidence type="ECO:0000313" key="16">
    <source>
        <dbReference type="EMBL" id="MFD1781253.1"/>
    </source>
</evidence>
<dbReference type="GO" id="GO:0016301">
    <property type="term" value="F:kinase activity"/>
    <property type="evidence" value="ECO:0007669"/>
    <property type="project" value="UniProtKB-KW"/>
</dbReference>
<protein>
    <submittedName>
        <fullName evidence="16">Diacylglycerol kinase family protein</fullName>
        <ecNumber evidence="16">2.7.1.-</ecNumber>
    </submittedName>
</protein>
<keyword evidence="5 16" id="KW-0808">Transferase</keyword>
<comment type="caution">
    <text evidence="16">The sequence shown here is derived from an EMBL/GenBank/DDBJ whole genome shotgun (WGS) entry which is preliminary data.</text>
</comment>
<keyword evidence="7" id="KW-0547">Nucleotide-binding</keyword>
<dbReference type="PANTHER" id="PTHR34299">
    <property type="entry name" value="DIACYLGLYCEROL KINASE"/>
    <property type="match status" value="1"/>
</dbReference>
<dbReference type="EC" id="2.7.1.-" evidence="16"/>
<keyword evidence="17" id="KW-1185">Reference proteome</keyword>
<evidence type="ECO:0000256" key="15">
    <source>
        <dbReference type="SAM" id="Phobius"/>
    </source>
</evidence>
<dbReference type="Proteomes" id="UP001597227">
    <property type="component" value="Unassembled WGS sequence"/>
</dbReference>
<dbReference type="CDD" id="cd14265">
    <property type="entry name" value="UDPK_IM_like"/>
    <property type="match status" value="1"/>
</dbReference>
<evidence type="ECO:0000256" key="14">
    <source>
        <dbReference type="ARBA" id="ARBA00023264"/>
    </source>
</evidence>
<feature type="transmembrane region" description="Helical" evidence="15">
    <location>
        <begin position="58"/>
        <end position="77"/>
    </location>
</feature>
<keyword evidence="10 15" id="KW-1133">Transmembrane helix</keyword>
<evidence type="ECO:0000256" key="1">
    <source>
        <dbReference type="ARBA" id="ARBA00004651"/>
    </source>
</evidence>
<evidence type="ECO:0000256" key="12">
    <source>
        <dbReference type="ARBA" id="ARBA00023136"/>
    </source>
</evidence>